<feature type="binding site" evidence="5">
    <location>
        <position position="151"/>
    </location>
    <ligand>
        <name>substrate</name>
    </ligand>
</feature>
<dbReference type="NCBIfam" id="TIGR00419">
    <property type="entry name" value="tim"/>
    <property type="match status" value="1"/>
</dbReference>
<feature type="binding site" evidence="5">
    <location>
        <begin position="207"/>
        <end position="208"/>
    </location>
    <ligand>
        <name>substrate</name>
    </ligand>
</feature>
<evidence type="ECO:0000256" key="4">
    <source>
        <dbReference type="ARBA" id="ARBA00023235"/>
    </source>
</evidence>
<dbReference type="Gene3D" id="3.20.20.70">
    <property type="entry name" value="Aldolase class I"/>
    <property type="match status" value="1"/>
</dbReference>
<evidence type="ECO:0000256" key="2">
    <source>
        <dbReference type="ARBA" id="ARBA00022490"/>
    </source>
</evidence>
<dbReference type="CDD" id="cd00311">
    <property type="entry name" value="TIM"/>
    <property type="match status" value="1"/>
</dbReference>
<keyword evidence="3 5" id="KW-0324">Glycolysis</keyword>
<name>A0A8E7B449_9EURY</name>
<comment type="subcellular location">
    <subcellularLocation>
        <location evidence="5">Cytoplasm</location>
    </subcellularLocation>
</comment>
<organism evidence="6 7">
    <name type="scientific">Methanospirillum purgamenti</name>
    <dbReference type="NCBI Taxonomy" id="2834276"/>
    <lineage>
        <taxon>Archaea</taxon>
        <taxon>Methanobacteriati</taxon>
        <taxon>Methanobacteriota</taxon>
        <taxon>Stenosarchaea group</taxon>
        <taxon>Methanomicrobia</taxon>
        <taxon>Methanomicrobiales</taxon>
        <taxon>Methanospirillaceae</taxon>
        <taxon>Methanospirillum</taxon>
    </lineage>
</organism>
<protein>
    <recommendedName>
        <fullName evidence="5">Triosephosphate isomerase</fullName>
        <shortName evidence="5">TIM</shortName>
        <shortName evidence="5">TPI</shortName>
        <ecNumber evidence="5">5.3.1.1</ecNumber>
    </recommendedName>
    <alternativeName>
        <fullName evidence="5">Triose-phosphate isomerase</fullName>
    </alternativeName>
</protein>
<dbReference type="GO" id="GO:0005737">
    <property type="term" value="C:cytoplasm"/>
    <property type="evidence" value="ECO:0007669"/>
    <property type="project" value="UniProtKB-SubCell"/>
</dbReference>
<keyword evidence="7" id="KW-1185">Reference proteome</keyword>
<feature type="active site" description="Electrophile" evidence="5">
    <location>
        <position position="98"/>
    </location>
</feature>
<comment type="pathway">
    <text evidence="5">Carbohydrate degradation; glycolysis; D-glyceraldehyde 3-phosphate from glycerone phosphate: step 1/1.</text>
</comment>
<dbReference type="InterPro" id="IPR035990">
    <property type="entry name" value="TIM_sf"/>
</dbReference>
<dbReference type="NCBIfam" id="NF003302">
    <property type="entry name" value="PRK04302.1"/>
    <property type="match status" value="1"/>
</dbReference>
<evidence type="ECO:0000313" key="6">
    <source>
        <dbReference type="EMBL" id="QVV90624.1"/>
    </source>
</evidence>
<dbReference type="UniPathway" id="UPA00138"/>
<comment type="function">
    <text evidence="5">Involved in the gluconeogenesis. Catalyzes stereospecifically the conversion of dihydroxyacetone phosphate (DHAP) to D-glyceraldehyde-3-phosphate (G3P).</text>
</comment>
<dbReference type="GO" id="GO:0006096">
    <property type="term" value="P:glycolytic process"/>
    <property type="evidence" value="ECO:0007669"/>
    <property type="project" value="UniProtKB-UniRule"/>
</dbReference>
<dbReference type="PROSITE" id="PS51440">
    <property type="entry name" value="TIM_2"/>
    <property type="match status" value="1"/>
</dbReference>
<dbReference type="InterPro" id="IPR000652">
    <property type="entry name" value="Triosephosphate_isomerase"/>
</dbReference>
<comment type="similarity">
    <text evidence="5">Belongs to the triosephosphate isomerase family.</text>
</comment>
<evidence type="ECO:0000313" key="7">
    <source>
        <dbReference type="Proteomes" id="UP000680656"/>
    </source>
</evidence>
<dbReference type="HAMAP" id="MF_00147_A">
    <property type="entry name" value="TIM_A"/>
    <property type="match status" value="1"/>
</dbReference>
<keyword evidence="4 5" id="KW-0413">Isomerase</keyword>
<feature type="active site" description="Proton acceptor" evidence="5">
    <location>
        <position position="146"/>
    </location>
</feature>
<dbReference type="RefSeq" id="WP_214421390.1">
    <property type="nucleotide sequence ID" value="NZ_CP075546.1"/>
</dbReference>
<accession>A0A8E7B449</accession>
<dbReference type="SUPFAM" id="SSF51351">
    <property type="entry name" value="Triosephosphate isomerase (TIM)"/>
    <property type="match status" value="1"/>
</dbReference>
<dbReference type="InterPro" id="IPR022891">
    <property type="entry name" value="Triosephosphate_isomerase_arc"/>
</dbReference>
<dbReference type="AlphaFoldDB" id="A0A8E7B449"/>
<evidence type="ECO:0000256" key="5">
    <source>
        <dbReference type="HAMAP-Rule" id="MF_00147"/>
    </source>
</evidence>
<dbReference type="KEGG" id="mrtj:KHC33_11810"/>
<evidence type="ECO:0000256" key="1">
    <source>
        <dbReference type="ARBA" id="ARBA00022432"/>
    </source>
</evidence>
<keyword evidence="1 5" id="KW-0312">Gluconeogenesis</keyword>
<dbReference type="GeneID" id="65097880"/>
<gene>
    <name evidence="5 6" type="primary">tpiA</name>
    <name evidence="6" type="ORF">KHC33_11810</name>
</gene>
<dbReference type="Pfam" id="PF00121">
    <property type="entry name" value="TIM"/>
    <property type="match status" value="1"/>
</dbReference>
<dbReference type="Proteomes" id="UP000680656">
    <property type="component" value="Chromosome"/>
</dbReference>
<dbReference type="GO" id="GO:0006094">
    <property type="term" value="P:gluconeogenesis"/>
    <property type="evidence" value="ECO:0007669"/>
    <property type="project" value="UniProtKB-UniRule"/>
</dbReference>
<comment type="subunit">
    <text evidence="5">Homotetramer; dimer of dimers.</text>
</comment>
<proteinExistence type="inferred from homology"/>
<feature type="binding site" evidence="5">
    <location>
        <position position="186"/>
    </location>
    <ligand>
        <name>substrate</name>
    </ligand>
</feature>
<dbReference type="InterPro" id="IPR013785">
    <property type="entry name" value="Aldolase_TIM"/>
</dbReference>
<keyword evidence="2 5" id="KW-0963">Cytoplasm</keyword>
<evidence type="ECO:0000256" key="3">
    <source>
        <dbReference type="ARBA" id="ARBA00023152"/>
    </source>
</evidence>
<sequence length="227" mass="23784">MKPTTLKTPLVLVNLKCYTESIGNGAHRIARAAREVSDESGITIALAPLYMDIHPIIHHYDIPVFAQHVDPVEPGAHTGRMPLPAIKSAGAIGSLVNHSEYRLSVADIEKNVTALRQAQMLSCVCSNNVATTKALAALGPDYVAIEPPELIGGKMSVSEANPEIITGSVDAVRNINSSVKVLTGAGIHSGTCVKTAVELGTEGVLLASSVVKAEDPAAILRDLVSLL</sequence>
<comment type="catalytic activity">
    <reaction evidence="5">
        <text>D-glyceraldehyde 3-phosphate = dihydroxyacetone phosphate</text>
        <dbReference type="Rhea" id="RHEA:18585"/>
        <dbReference type="ChEBI" id="CHEBI:57642"/>
        <dbReference type="ChEBI" id="CHEBI:59776"/>
        <dbReference type="EC" id="5.3.1.1"/>
    </reaction>
</comment>
<dbReference type="EMBL" id="CP075546">
    <property type="protein sequence ID" value="QVV90624.1"/>
    <property type="molecule type" value="Genomic_DNA"/>
</dbReference>
<feature type="binding site" evidence="5">
    <location>
        <begin position="14"/>
        <end position="16"/>
    </location>
    <ligand>
        <name>substrate</name>
    </ligand>
</feature>
<dbReference type="UniPathway" id="UPA00109">
    <property type="reaction ID" value="UER00189"/>
</dbReference>
<dbReference type="EC" id="5.3.1.1" evidence="5"/>
<reference evidence="6 7" key="1">
    <citation type="submission" date="2021-05" db="EMBL/GenBank/DDBJ databases">
        <title>A novel Methanospirillum isolate from a pyrite-forming mixed culture.</title>
        <authorList>
            <person name="Bunk B."/>
            <person name="Sproer C."/>
            <person name="Spring S."/>
            <person name="Pester M."/>
        </authorList>
    </citation>
    <scope>NUCLEOTIDE SEQUENCE [LARGE SCALE GENOMIC DNA]</scope>
    <source>
        <strain evidence="6 7">J.3.6.1-F.2.7.3</strain>
    </source>
</reference>
<dbReference type="GO" id="GO:0004807">
    <property type="term" value="F:triose-phosphate isomerase activity"/>
    <property type="evidence" value="ECO:0007669"/>
    <property type="project" value="UniProtKB-UniRule"/>
</dbReference>
<comment type="pathway">
    <text evidence="5">Carbohydrate biosynthesis; gluconeogenesis.</text>
</comment>